<organism evidence="1 2">
    <name type="scientific">Exidia glandulosa HHB12029</name>
    <dbReference type="NCBI Taxonomy" id="1314781"/>
    <lineage>
        <taxon>Eukaryota</taxon>
        <taxon>Fungi</taxon>
        <taxon>Dikarya</taxon>
        <taxon>Basidiomycota</taxon>
        <taxon>Agaricomycotina</taxon>
        <taxon>Agaricomycetes</taxon>
        <taxon>Auriculariales</taxon>
        <taxon>Exidiaceae</taxon>
        <taxon>Exidia</taxon>
    </lineage>
</organism>
<protein>
    <submittedName>
        <fullName evidence="1">Uncharacterized protein</fullName>
    </submittedName>
</protein>
<evidence type="ECO:0000313" key="1">
    <source>
        <dbReference type="EMBL" id="KZV94659.1"/>
    </source>
</evidence>
<dbReference type="OrthoDB" id="2786563at2759"/>
<dbReference type="Proteomes" id="UP000077266">
    <property type="component" value="Unassembled WGS sequence"/>
</dbReference>
<reference evidence="1 2" key="1">
    <citation type="journal article" date="2016" name="Mol. Biol. Evol.">
        <title>Comparative Genomics of Early-Diverging Mushroom-Forming Fungi Provides Insights into the Origins of Lignocellulose Decay Capabilities.</title>
        <authorList>
            <person name="Nagy L.G."/>
            <person name="Riley R."/>
            <person name="Tritt A."/>
            <person name="Adam C."/>
            <person name="Daum C."/>
            <person name="Floudas D."/>
            <person name="Sun H."/>
            <person name="Yadav J.S."/>
            <person name="Pangilinan J."/>
            <person name="Larsson K.H."/>
            <person name="Matsuura K."/>
            <person name="Barry K."/>
            <person name="Labutti K."/>
            <person name="Kuo R."/>
            <person name="Ohm R.A."/>
            <person name="Bhattacharya S.S."/>
            <person name="Shirouzu T."/>
            <person name="Yoshinaga Y."/>
            <person name="Martin F.M."/>
            <person name="Grigoriev I.V."/>
            <person name="Hibbett D.S."/>
        </authorList>
    </citation>
    <scope>NUCLEOTIDE SEQUENCE [LARGE SCALE GENOMIC DNA]</scope>
    <source>
        <strain evidence="1 2">HHB12029</strain>
    </source>
</reference>
<sequence>MAHLLADETLKDVLCRVLDVPDTDFASVAPTSPFALRQFSNSDVLLVCKRWMRVATPLLYHTVVLRSVAQAQSLARALKKNPEFGPFLKKLRIEGAFGASVGKIMLAGSAFISDLVLSFALASGDNVTSMCAALASLRPRRLILIGTPGFGRLATRNLSDSLMKVLPCWTTLTCIVFPGRYLRISPWTRDVLASTQNLQEVVVDGGLASGGAHKARSALVKILSSLPSVKTIRVNAESLVAGLDVPGQIIAFGDIYAKMVFPDPVVGDITPESFPYGRQISIHSAPLPVQRGIWKRILQHVVFNAPTWPARRGTSAFIGIPSENQDLTSVPGAHRLMRVCQMFKDIVVELAVHAVALTTPGRWNTFASLIDARPALALSTRGLFLASPSVNETFERSILMRLSNVRRVAIDSMRMIDADKFHINSLLLLAETAWSSLEQLEIRSLDNAPISSPLRFSKLIRLQVGGFDYRLGTPVWDLPALEELDLDHAGGSILRSMIYAELPRLRFFTVQGDQDWSHGRLVDKNGDTVYPFLRKHGSKLLEVRMQSCRPDLVLSSCPNIRVYRLSDAQLYEPPFDKVKTPQTSLISMELPCYLNYVRNRQGNIHNTAWEALFNSLAIGRGDGATPSADCLFPSLVDITISSWTWPTTPQEIQQSKMVKWAEGIHSKGIKVLAQDKTPWRPRLKHGR</sequence>
<dbReference type="AlphaFoldDB" id="A0A166AS59"/>
<keyword evidence="2" id="KW-1185">Reference proteome</keyword>
<evidence type="ECO:0000313" key="2">
    <source>
        <dbReference type="Proteomes" id="UP000077266"/>
    </source>
</evidence>
<name>A0A166AS59_EXIGL</name>
<accession>A0A166AS59</accession>
<gene>
    <name evidence="1" type="ORF">EXIGLDRAFT_834860</name>
</gene>
<dbReference type="InParanoid" id="A0A166AS59"/>
<dbReference type="EMBL" id="KV425969">
    <property type="protein sequence ID" value="KZV94659.1"/>
    <property type="molecule type" value="Genomic_DNA"/>
</dbReference>
<proteinExistence type="predicted"/>